<proteinExistence type="predicted"/>
<dbReference type="Proteomes" id="UP000247807">
    <property type="component" value="Unassembled WGS sequence"/>
</dbReference>
<protein>
    <recommendedName>
        <fullName evidence="1">Nif11 domain-containing protein</fullName>
    </recommendedName>
</protein>
<sequence length="74" mass="8784">MIQMSREEFRNFVNTIEHNLLVKEKLKLCKTSQEIILLAKKYGYSITIEDLNYDKTATQFGIWFKKSRINPLNS</sequence>
<reference evidence="2 3" key="1">
    <citation type="journal article" date="2018" name="Appl. Environ. Microbiol.">
        <title>Genome rearrangement shapes Prochlorococcus ecological adaptation.</title>
        <authorList>
            <person name="Yan W."/>
            <person name="Wei S."/>
            <person name="Wang Q."/>
            <person name="Xiao X."/>
            <person name="Zeng Q."/>
            <person name="Jiao N."/>
            <person name="Zhang R."/>
        </authorList>
    </citation>
    <scope>NUCLEOTIDE SEQUENCE [LARGE SCALE GENOMIC DNA]</scope>
    <source>
        <strain evidence="2 3">XMU1408</strain>
    </source>
</reference>
<dbReference type="InterPro" id="IPR012903">
    <property type="entry name" value="Nif11"/>
</dbReference>
<feature type="domain" description="Nif11" evidence="1">
    <location>
        <begin position="4"/>
        <end position="51"/>
    </location>
</feature>
<dbReference type="RefSeq" id="WP_158466259.1">
    <property type="nucleotide sequence ID" value="NZ_QJUE01000002.1"/>
</dbReference>
<organism evidence="2 3">
    <name type="scientific">Prochlorococcus marinus XMU1408</name>
    <dbReference type="NCBI Taxonomy" id="2213228"/>
    <lineage>
        <taxon>Bacteria</taxon>
        <taxon>Bacillati</taxon>
        <taxon>Cyanobacteriota</taxon>
        <taxon>Cyanophyceae</taxon>
        <taxon>Synechococcales</taxon>
        <taxon>Prochlorococcaceae</taxon>
        <taxon>Prochlorococcus</taxon>
    </lineage>
</organism>
<evidence type="ECO:0000313" key="2">
    <source>
        <dbReference type="EMBL" id="PYE02763.1"/>
    </source>
</evidence>
<gene>
    <name evidence="2" type="ORF">DNJ73_03140</name>
</gene>
<name>A0A318RFW4_PROMR</name>
<dbReference type="Pfam" id="PF07862">
    <property type="entry name" value="Nif11"/>
    <property type="match status" value="1"/>
</dbReference>
<accession>A0A318RFW4</accession>
<evidence type="ECO:0000313" key="3">
    <source>
        <dbReference type="Proteomes" id="UP000247807"/>
    </source>
</evidence>
<dbReference type="EMBL" id="QJUE01000002">
    <property type="protein sequence ID" value="PYE02763.1"/>
    <property type="molecule type" value="Genomic_DNA"/>
</dbReference>
<comment type="caution">
    <text evidence="2">The sequence shown here is derived from an EMBL/GenBank/DDBJ whole genome shotgun (WGS) entry which is preliminary data.</text>
</comment>
<dbReference type="AlphaFoldDB" id="A0A318RFW4"/>
<evidence type="ECO:0000259" key="1">
    <source>
        <dbReference type="Pfam" id="PF07862"/>
    </source>
</evidence>